<dbReference type="EMBL" id="CADCTA010000119">
    <property type="protein sequence ID" value="CAA9270101.1"/>
    <property type="molecule type" value="Genomic_DNA"/>
</dbReference>
<keyword evidence="3" id="KW-0456">Lyase</keyword>
<reference evidence="3" key="1">
    <citation type="submission" date="2020-02" db="EMBL/GenBank/DDBJ databases">
        <authorList>
            <person name="Meier V. D."/>
        </authorList>
    </citation>
    <scope>NUCLEOTIDE SEQUENCE</scope>
    <source>
        <strain evidence="3">AVDCRST_MAG42</strain>
    </source>
</reference>
<dbReference type="PANTHER" id="PTHR43081">
    <property type="entry name" value="ADENYLATE CYCLASE, TERMINAL-DIFFERENTIATION SPECIFIC-RELATED"/>
    <property type="match status" value="1"/>
</dbReference>
<sequence>MLAVEIAHPFVYTRAQNLLRDAISRAGRTTAANPNLIFLAIDPASFGLDELDLADAASDPTAAHALALMRNDWPWPREVHALVLERLAAAGAKAVIFDLNFPAPTEGDEPFRLALARHRDRVVVGSNIARADARQAGGGTEHTRPADNLIPHTVPMDGRVAYVNFWPDEDDVVRRALFRVTVEQMNGNDSPPPDSEEFLSLAARVLQKTGSAERVPPGRGEHIFRYTGPPRQGFRPHSVFEIFAPEYWQRNFRGGEFFRDKIVLIGAEGNWQHDLHATPFGSMPGPEVHLNVINAALQGEFIREVPQGGLWLIVIGAPLLAIGVAIAIRSPWLRLAVLLMCNAGIIGAVLLAYNYLAIYLPTLPALGQLNAIVLLSLVGDFAWERIEKTRVRRTLEKYVSSNVVHELLGSSQQFEQSLGGVIKPVAILFSDIRGYSTVSARTDPQALVGQLNEYLSAMVECVFRHGGTLDKFIGDAVMAVWGNVRSDGASADATSAVLAAIEMREELVRLNADWKRRGLTELRIGIAVNHGDVVVGNIGSPRRMEFTVIGDAVNVSWKLQELTKQVQADLIVSRSVAPLVVEHFELQRLGEFSVRGFDELFEIFAVPRPIAVPERHTLETLQVH</sequence>
<evidence type="ECO:0000256" key="1">
    <source>
        <dbReference type="SAM" id="Phobius"/>
    </source>
</evidence>
<protein>
    <submittedName>
        <fullName evidence="3">Adenylate cyclase</fullName>
        <ecNumber evidence="3">4.6.1.1</ecNumber>
    </submittedName>
</protein>
<dbReference type="Gene3D" id="3.30.70.1230">
    <property type="entry name" value="Nucleotide cyclase"/>
    <property type="match status" value="1"/>
</dbReference>
<dbReference type="SUPFAM" id="SSF55073">
    <property type="entry name" value="Nucleotide cyclase"/>
    <property type="match status" value="1"/>
</dbReference>
<dbReference type="CDD" id="cd07302">
    <property type="entry name" value="CHD"/>
    <property type="match status" value="1"/>
</dbReference>
<feature type="transmembrane region" description="Helical" evidence="1">
    <location>
        <begin position="308"/>
        <end position="328"/>
    </location>
</feature>
<dbReference type="GO" id="GO:0006171">
    <property type="term" value="P:cAMP biosynthetic process"/>
    <property type="evidence" value="ECO:0007669"/>
    <property type="project" value="TreeGrafter"/>
</dbReference>
<evidence type="ECO:0000259" key="2">
    <source>
        <dbReference type="PROSITE" id="PS50125"/>
    </source>
</evidence>
<feature type="transmembrane region" description="Helical" evidence="1">
    <location>
        <begin position="335"/>
        <end position="356"/>
    </location>
</feature>
<dbReference type="PANTHER" id="PTHR43081:SF1">
    <property type="entry name" value="ADENYLATE CYCLASE, TERMINAL-DIFFERENTIATION SPECIFIC"/>
    <property type="match status" value="1"/>
</dbReference>
<feature type="domain" description="Guanylate cyclase" evidence="2">
    <location>
        <begin position="426"/>
        <end position="560"/>
    </location>
</feature>
<keyword evidence="1" id="KW-1133">Transmembrane helix</keyword>
<dbReference type="InterPro" id="IPR001054">
    <property type="entry name" value="A/G_cyclase"/>
</dbReference>
<dbReference type="Pfam" id="PF00211">
    <property type="entry name" value="Guanylate_cyc"/>
    <property type="match status" value="1"/>
</dbReference>
<dbReference type="GO" id="GO:0035556">
    <property type="term" value="P:intracellular signal transduction"/>
    <property type="evidence" value="ECO:0007669"/>
    <property type="project" value="InterPro"/>
</dbReference>
<dbReference type="InterPro" id="IPR007890">
    <property type="entry name" value="CHASE2"/>
</dbReference>
<gene>
    <name evidence="3" type="ORF">AVDCRST_MAG42-3228</name>
</gene>
<dbReference type="Pfam" id="PF05226">
    <property type="entry name" value="CHASE2"/>
    <property type="match status" value="1"/>
</dbReference>
<dbReference type="SMART" id="SM00044">
    <property type="entry name" value="CYCc"/>
    <property type="match status" value="1"/>
</dbReference>
<keyword evidence="1" id="KW-0812">Transmembrane</keyword>
<dbReference type="InterPro" id="IPR050697">
    <property type="entry name" value="Adenylyl/Guanylyl_Cyclase_3/4"/>
</dbReference>
<proteinExistence type="predicted"/>
<dbReference type="GO" id="GO:0004016">
    <property type="term" value="F:adenylate cyclase activity"/>
    <property type="evidence" value="ECO:0007669"/>
    <property type="project" value="UniProtKB-EC"/>
</dbReference>
<accession>A0A6J4J5Q5</accession>
<name>A0A6J4J5Q5_9BACT</name>
<keyword evidence="1" id="KW-0472">Membrane</keyword>
<evidence type="ECO:0000313" key="3">
    <source>
        <dbReference type="EMBL" id="CAA9270101.1"/>
    </source>
</evidence>
<organism evidence="3">
    <name type="scientific">uncultured Chthoniobacterales bacterium</name>
    <dbReference type="NCBI Taxonomy" id="1836801"/>
    <lineage>
        <taxon>Bacteria</taxon>
        <taxon>Pseudomonadati</taxon>
        <taxon>Verrucomicrobiota</taxon>
        <taxon>Spartobacteria</taxon>
        <taxon>Chthoniobacterales</taxon>
        <taxon>environmental samples</taxon>
    </lineage>
</organism>
<dbReference type="SMART" id="SM01080">
    <property type="entry name" value="CHASE2"/>
    <property type="match status" value="1"/>
</dbReference>
<dbReference type="AlphaFoldDB" id="A0A6J4J5Q5"/>
<dbReference type="PROSITE" id="PS50125">
    <property type="entry name" value="GUANYLATE_CYCLASE_2"/>
    <property type="match status" value="1"/>
</dbReference>
<dbReference type="InterPro" id="IPR029787">
    <property type="entry name" value="Nucleotide_cyclase"/>
</dbReference>
<dbReference type="EC" id="4.6.1.1" evidence="3"/>